<proteinExistence type="inferred from homology"/>
<dbReference type="InterPro" id="IPR022644">
    <property type="entry name" value="De-COase2_N"/>
</dbReference>
<dbReference type="RefSeq" id="XP_003748395.2">
    <property type="nucleotide sequence ID" value="XM_003748347.3"/>
</dbReference>
<comment type="pathway">
    <text evidence="6">Amine and polyamine biosynthesis; putrescine biosynthesis via L-ornithine pathway; putrescine from L-ornithine: step 1/1.</text>
</comment>
<gene>
    <name evidence="13" type="primary">LOC100900001</name>
</gene>
<comment type="catalytic activity">
    <reaction evidence="9">
        <text>L-ornithine + H(+) = putrescine + CO2</text>
        <dbReference type="Rhea" id="RHEA:22964"/>
        <dbReference type="ChEBI" id="CHEBI:15378"/>
        <dbReference type="ChEBI" id="CHEBI:16526"/>
        <dbReference type="ChEBI" id="CHEBI:46911"/>
        <dbReference type="ChEBI" id="CHEBI:326268"/>
        <dbReference type="EC" id="4.1.1.17"/>
    </reaction>
</comment>
<dbReference type="PRINTS" id="PR01182">
    <property type="entry name" value="ORNDCRBXLASE"/>
</dbReference>
<dbReference type="KEGG" id="goe:100900001"/>
<comment type="subunit">
    <text evidence="8">Homodimer. Only the dimer is catalytically active, as the active sites are constructed of residues from both monomers.</text>
</comment>
<evidence type="ECO:0000256" key="9">
    <source>
        <dbReference type="ARBA" id="ARBA00049127"/>
    </source>
</evidence>
<evidence type="ECO:0000259" key="11">
    <source>
        <dbReference type="Pfam" id="PF02784"/>
    </source>
</evidence>
<evidence type="ECO:0000256" key="10">
    <source>
        <dbReference type="PIRSR" id="PIRSR600183-50"/>
    </source>
</evidence>
<dbReference type="GO" id="GO:0004586">
    <property type="term" value="F:ornithine decarboxylase activity"/>
    <property type="evidence" value="ECO:0007669"/>
    <property type="project" value="UniProtKB-EC"/>
</dbReference>
<dbReference type="InterPro" id="IPR009006">
    <property type="entry name" value="Ala_racemase/Decarboxylase_C"/>
</dbReference>
<dbReference type="InterPro" id="IPR022653">
    <property type="entry name" value="De-COase2_pyr-phos_BS"/>
</dbReference>
<evidence type="ECO:0000256" key="5">
    <source>
        <dbReference type="ARBA" id="ARBA00023239"/>
    </source>
</evidence>
<dbReference type="InterPro" id="IPR029066">
    <property type="entry name" value="PLP-binding_barrel"/>
</dbReference>
<dbReference type="GO" id="GO:0033387">
    <property type="term" value="P:putrescine biosynthetic process from arginine, via ornithine"/>
    <property type="evidence" value="ECO:0007669"/>
    <property type="project" value="TreeGrafter"/>
</dbReference>
<dbReference type="Gene3D" id="2.40.37.10">
    <property type="entry name" value="Lyase, Ornithine Decarboxylase, Chain A, domain 1"/>
    <property type="match status" value="1"/>
</dbReference>
<feature type="active site" description="Proton donor" evidence="10">
    <location>
        <position position="418"/>
    </location>
</feature>
<dbReference type="SUPFAM" id="SSF50621">
    <property type="entry name" value="Alanine racemase C-terminal domain-like"/>
    <property type="match status" value="1"/>
</dbReference>
<dbReference type="PANTHER" id="PTHR11482">
    <property type="entry name" value="ARGININE/DIAMINOPIMELATE/ORNITHINE DECARBOXYLASE"/>
    <property type="match status" value="1"/>
</dbReference>
<comment type="similarity">
    <text evidence="2">Belongs to the Orn/Lys/Arg decarboxylase class-II family.</text>
</comment>
<dbReference type="GO" id="GO:0005737">
    <property type="term" value="C:cytoplasm"/>
    <property type="evidence" value="ECO:0007669"/>
    <property type="project" value="TreeGrafter"/>
</dbReference>
<evidence type="ECO:0000256" key="4">
    <source>
        <dbReference type="ARBA" id="ARBA00023115"/>
    </source>
</evidence>
<evidence type="ECO:0000256" key="3">
    <source>
        <dbReference type="ARBA" id="ARBA00022898"/>
    </source>
</evidence>
<comment type="cofactor">
    <cofactor evidence="1 10">
        <name>pyridoxal 5'-phosphate</name>
        <dbReference type="ChEBI" id="CHEBI:597326"/>
    </cofactor>
</comment>
<dbReference type="InterPro" id="IPR002433">
    <property type="entry name" value="Orn_de-COase"/>
</dbReference>
<dbReference type="FunFam" id="3.20.20.10:FF:000008">
    <property type="entry name" value="Ornithine decarboxylase"/>
    <property type="match status" value="1"/>
</dbReference>
<dbReference type="Proteomes" id="UP000694867">
    <property type="component" value="Unplaced"/>
</dbReference>
<protein>
    <recommendedName>
        <fullName evidence="7">ornithine decarboxylase</fullName>
        <ecNumber evidence="7">4.1.1.17</ecNumber>
    </recommendedName>
</protein>
<evidence type="ECO:0000256" key="7">
    <source>
        <dbReference type="ARBA" id="ARBA00034138"/>
    </source>
</evidence>
<keyword evidence="4" id="KW-0620">Polyamine biosynthesis</keyword>
<keyword evidence="3 10" id="KW-0663">Pyridoxal phosphate</keyword>
<evidence type="ECO:0000313" key="12">
    <source>
        <dbReference type="Proteomes" id="UP000694867"/>
    </source>
</evidence>
<evidence type="ECO:0000256" key="8">
    <source>
        <dbReference type="ARBA" id="ARBA00046672"/>
    </source>
</evidence>
<dbReference type="PRINTS" id="PR01179">
    <property type="entry name" value="ODADCRBXLASE"/>
</dbReference>
<evidence type="ECO:0000256" key="6">
    <source>
        <dbReference type="ARBA" id="ARBA00034115"/>
    </source>
</evidence>
<dbReference type="GeneID" id="100900001"/>
<evidence type="ECO:0000256" key="1">
    <source>
        <dbReference type="ARBA" id="ARBA00001933"/>
    </source>
</evidence>
<reference evidence="13" key="1">
    <citation type="submission" date="2025-08" db="UniProtKB">
        <authorList>
            <consortium name="RefSeq"/>
        </authorList>
    </citation>
    <scope>IDENTIFICATION</scope>
</reference>
<dbReference type="PROSITE" id="PS00878">
    <property type="entry name" value="ODR_DC_2_1"/>
    <property type="match status" value="1"/>
</dbReference>
<dbReference type="Gene3D" id="3.20.20.10">
    <property type="entry name" value="Alanine racemase"/>
    <property type="match status" value="1"/>
</dbReference>
<evidence type="ECO:0000256" key="2">
    <source>
        <dbReference type="ARBA" id="ARBA00008872"/>
    </source>
</evidence>
<feature type="domain" description="Orn/DAP/Arg decarboxylase 2 N-terminal" evidence="11">
    <location>
        <begin position="57"/>
        <end position="291"/>
    </location>
</feature>
<dbReference type="EC" id="4.1.1.17" evidence="7"/>
<feature type="modified residue" description="N6-(pyridoxal phosphate)lysine" evidence="10">
    <location>
        <position position="78"/>
    </location>
</feature>
<dbReference type="PANTHER" id="PTHR11482:SF6">
    <property type="entry name" value="ORNITHINE DECARBOXYLASE 1-RELATED"/>
    <property type="match status" value="1"/>
</dbReference>
<organism evidence="12 13">
    <name type="scientific">Galendromus occidentalis</name>
    <name type="common">western predatory mite</name>
    <dbReference type="NCBI Taxonomy" id="34638"/>
    <lineage>
        <taxon>Eukaryota</taxon>
        <taxon>Metazoa</taxon>
        <taxon>Ecdysozoa</taxon>
        <taxon>Arthropoda</taxon>
        <taxon>Chelicerata</taxon>
        <taxon>Arachnida</taxon>
        <taxon>Acari</taxon>
        <taxon>Parasitiformes</taxon>
        <taxon>Mesostigmata</taxon>
        <taxon>Gamasina</taxon>
        <taxon>Phytoseioidea</taxon>
        <taxon>Phytoseiidae</taxon>
        <taxon>Typhlodrominae</taxon>
        <taxon>Galendromus</taxon>
    </lineage>
</organism>
<dbReference type="Pfam" id="PF02784">
    <property type="entry name" value="Orn_Arg_deC_N"/>
    <property type="match status" value="1"/>
</dbReference>
<keyword evidence="12" id="KW-1185">Reference proteome</keyword>
<dbReference type="SUPFAM" id="SSF51419">
    <property type="entry name" value="PLP-binding barrel"/>
    <property type="match status" value="1"/>
</dbReference>
<dbReference type="AlphaFoldDB" id="A0AAJ6QWV7"/>
<sequence length="474" mass="53637">MGFVEDTKMPTTEEITAINVDPWESSTLADCRKFATEIIRRQTQFDEAFFICDLRDAEYKCKLWRESMPRVVPYYAVKSNPDPLFTQVLFRNGVKFDCSNQREMNFVLDNVPGAKGSDMVISNTTKCIKDIAFGCEIGATLMTVDSVEELEKIVPFRKKAEILVRLQGSEHTSKITFNRKFGASDETIIKILIRCKELNLKVVGTHFHVGLGFESPLIYDESIQRSRAIFDVAEEMGFKMTVLNIGGSFPGGVRRRKQFSQVAAVVQGSLERNFPVGCGVKVIAEPGQFFSTSAWILCAKVVAVKDTVIDQTYTTGASTDLKARMSRMQPMYKVFNQLSESHSQKHLDDAVAEGTVEDEHHIVHMRNVFLNESRFNVIPRATLPLLDLRFYRVSRDEEFADVGHKEPDSKTVLWGATCNPFDQILEWDHVIDFKCNEWILIDNMGTYSRAFQCGFNGFGIPPVHYIGQTAHKAA</sequence>
<accession>A0AAJ6QWV7</accession>
<keyword evidence="5" id="KW-0456">Lyase</keyword>
<name>A0AAJ6QWV7_9ACAR</name>
<dbReference type="InterPro" id="IPR000183">
    <property type="entry name" value="Orn/DAP/Arg_de-COase"/>
</dbReference>
<evidence type="ECO:0000313" key="13">
    <source>
        <dbReference type="RefSeq" id="XP_003748395.2"/>
    </source>
</evidence>